<accession>A0A1R0YAM7</accession>
<dbReference type="InterPro" id="IPR051534">
    <property type="entry name" value="CBASS_pafABC_assoc_protein"/>
</dbReference>
<dbReference type="PANTHER" id="PTHR34580">
    <property type="match status" value="1"/>
</dbReference>
<dbReference type="Gene3D" id="1.10.10.10">
    <property type="entry name" value="Winged helix-like DNA-binding domain superfamily/Winged helix DNA-binding domain"/>
    <property type="match status" value="1"/>
</dbReference>
<dbReference type="OrthoDB" id="86031at2"/>
<evidence type="ECO:0000313" key="3">
    <source>
        <dbReference type="Proteomes" id="UP000187439"/>
    </source>
</evidence>
<organism evidence="2 3">
    <name type="scientific">Paenibacillus odorifer</name>
    <dbReference type="NCBI Taxonomy" id="189426"/>
    <lineage>
        <taxon>Bacteria</taxon>
        <taxon>Bacillati</taxon>
        <taxon>Bacillota</taxon>
        <taxon>Bacilli</taxon>
        <taxon>Bacillales</taxon>
        <taxon>Paenibacillaceae</taxon>
        <taxon>Paenibacillus</taxon>
    </lineage>
</organism>
<comment type="caution">
    <text evidence="2">The sequence shown here is derived from an EMBL/GenBank/DDBJ whole genome shotgun (WGS) entry which is preliminary data.</text>
</comment>
<proteinExistence type="predicted"/>
<name>A0A1R0YAM7_9BACL</name>
<feature type="domain" description="WYL" evidence="1">
    <location>
        <begin position="138"/>
        <end position="200"/>
    </location>
</feature>
<dbReference type="PANTHER" id="PTHR34580:SF1">
    <property type="entry name" value="PROTEIN PAFC"/>
    <property type="match status" value="1"/>
</dbReference>
<dbReference type="Proteomes" id="UP000187439">
    <property type="component" value="Unassembled WGS sequence"/>
</dbReference>
<dbReference type="Pfam" id="PF13280">
    <property type="entry name" value="WYL"/>
    <property type="match status" value="1"/>
</dbReference>
<gene>
    <name evidence="2" type="ORF">BSK52_00475</name>
</gene>
<reference evidence="2 3" key="1">
    <citation type="submission" date="2016-10" db="EMBL/GenBank/DDBJ databases">
        <title>Paenibacillus species isolates.</title>
        <authorList>
            <person name="Beno S.M."/>
        </authorList>
    </citation>
    <scope>NUCLEOTIDE SEQUENCE [LARGE SCALE GENOMIC DNA]</scope>
    <source>
        <strain evidence="2 3">FSL H7-0710</strain>
    </source>
</reference>
<dbReference type="AlphaFoldDB" id="A0A1R0YAM7"/>
<protein>
    <submittedName>
        <fullName evidence="2">WYL domain-containing protein</fullName>
    </submittedName>
</protein>
<sequence>MHELLNRGEIIKKVDLAKRYGVTEKTIQRDIDELRVYLADTRFAEGEVSIKYDRIRSGYYLVRMEREWITNEEVLAVCKILLESRAFCKEELDMLVVKLLAQVTSNDRKQVENMIRNEQFYYVPLRHGKKLLGTIWGLSQYITQNEVILVSYVRQDGIERGHEVKPVSIMFSEYYFYLIAFMADGRYDFPTVFRIDRIGSFQGTGTKFKVPYKDKFNDGEFRKRVQFMCSGELQRVKFKFSGTSIEAVLDRLPTAEILSENEGVYVISAEAYGNGVDMWIRGQGEKVEVL</sequence>
<dbReference type="InterPro" id="IPR036388">
    <property type="entry name" value="WH-like_DNA-bd_sf"/>
</dbReference>
<dbReference type="PROSITE" id="PS52050">
    <property type="entry name" value="WYL"/>
    <property type="match status" value="1"/>
</dbReference>
<dbReference type="InterPro" id="IPR026881">
    <property type="entry name" value="WYL_dom"/>
</dbReference>
<evidence type="ECO:0000259" key="1">
    <source>
        <dbReference type="Pfam" id="PF13280"/>
    </source>
</evidence>
<evidence type="ECO:0000313" key="2">
    <source>
        <dbReference type="EMBL" id="OMD44448.1"/>
    </source>
</evidence>
<dbReference type="EMBL" id="MPTC01000001">
    <property type="protein sequence ID" value="OMD44448.1"/>
    <property type="molecule type" value="Genomic_DNA"/>
</dbReference>